<evidence type="ECO:0000313" key="3">
    <source>
        <dbReference type="EMBL" id="KAG8524918.1"/>
    </source>
</evidence>
<feature type="chain" id="PRO_5036271959" evidence="2">
    <location>
        <begin position="21"/>
        <end position="125"/>
    </location>
</feature>
<organism evidence="3 5">
    <name type="scientific">Galemys pyrenaicus</name>
    <name type="common">Iberian desman</name>
    <name type="synonym">Pyrenean desman</name>
    <dbReference type="NCBI Taxonomy" id="202257"/>
    <lineage>
        <taxon>Eukaryota</taxon>
        <taxon>Metazoa</taxon>
        <taxon>Chordata</taxon>
        <taxon>Craniata</taxon>
        <taxon>Vertebrata</taxon>
        <taxon>Euteleostomi</taxon>
        <taxon>Mammalia</taxon>
        <taxon>Eutheria</taxon>
        <taxon>Laurasiatheria</taxon>
        <taxon>Eulipotyphla</taxon>
        <taxon>Talpidae</taxon>
        <taxon>Galemys</taxon>
    </lineage>
</organism>
<dbReference type="OrthoDB" id="415411at2759"/>
<evidence type="ECO:0000313" key="4">
    <source>
        <dbReference type="EMBL" id="KAG8524919.1"/>
    </source>
</evidence>
<evidence type="ECO:0000313" key="5">
    <source>
        <dbReference type="Proteomes" id="UP000700334"/>
    </source>
</evidence>
<name>A0A8J6E5G2_GALPY</name>
<evidence type="ECO:0000256" key="2">
    <source>
        <dbReference type="SAM" id="SignalP"/>
    </source>
</evidence>
<dbReference type="EMBL" id="JAGFMF010011189">
    <property type="protein sequence ID" value="KAG8524919.1"/>
    <property type="molecule type" value="Genomic_DNA"/>
</dbReference>
<dbReference type="EMBL" id="JAGFMF010011190">
    <property type="protein sequence ID" value="KAG8524918.1"/>
    <property type="molecule type" value="Genomic_DNA"/>
</dbReference>
<dbReference type="InterPro" id="IPR002591">
    <property type="entry name" value="Phosphodiest/P_Trfase"/>
</dbReference>
<gene>
    <name evidence="3" type="ORF">J0S82_007162</name>
    <name evidence="4" type="ORF">J0S82_018976</name>
</gene>
<reference evidence="3" key="1">
    <citation type="journal article" date="2021" name="Evol. Appl.">
        <title>The genome of the Pyrenean desman and the effects of bottlenecks and inbreeding on the genomic landscape of an endangered species.</title>
        <authorList>
            <person name="Escoda L."/>
            <person name="Castresana J."/>
        </authorList>
    </citation>
    <scope>NUCLEOTIDE SEQUENCE</scope>
    <source>
        <strain evidence="3">IBE-C5619</strain>
    </source>
</reference>
<proteinExistence type="predicted"/>
<dbReference type="Gene3D" id="3.40.720.10">
    <property type="entry name" value="Alkaline Phosphatase, subunit A"/>
    <property type="match status" value="1"/>
</dbReference>
<accession>A0A8J6E5G2</accession>
<dbReference type="PANTHER" id="PTHR10151:SF65">
    <property type="entry name" value="ECTONUCLEOTIDE PYROPHOSPHATASE_PHOSPHODIESTERASE FAMILY MEMBER 7-LIKE PRECURSOR"/>
    <property type="match status" value="1"/>
</dbReference>
<dbReference type="PANTHER" id="PTHR10151">
    <property type="entry name" value="ECTONUCLEOTIDE PYROPHOSPHATASE/PHOSPHODIESTERASE"/>
    <property type="match status" value="1"/>
</dbReference>
<protein>
    <submittedName>
        <fullName evidence="3">Ectonucleotide pyrophosphatase/phosphodiesterase family member 7</fullName>
    </submittedName>
</protein>
<dbReference type="SUPFAM" id="SSF53649">
    <property type="entry name" value="Alkaline phosphatase-like"/>
    <property type="match status" value="1"/>
</dbReference>
<dbReference type="Proteomes" id="UP000700334">
    <property type="component" value="Unassembled WGS sequence"/>
</dbReference>
<feature type="region of interest" description="Disordered" evidence="1">
    <location>
        <begin position="100"/>
        <end position="125"/>
    </location>
</feature>
<dbReference type="AlphaFoldDB" id="A0A8J6E5G2"/>
<keyword evidence="5" id="KW-1185">Reference proteome</keyword>
<sequence>MTGLRSLALLLPLLLGWASGHPAPGRRSFHKLLLISFDGFRWDYDQDVDTPNMDRLVKEGVKAKYLSPPFVTMTSPSHFTTISGDGNGAATKGKMVTATQVLGPAGPDGPQVLSDGTQGAGPSRS</sequence>
<keyword evidence="2" id="KW-0732">Signal</keyword>
<dbReference type="Pfam" id="PF01663">
    <property type="entry name" value="Phosphodiest"/>
    <property type="match status" value="1"/>
</dbReference>
<dbReference type="InterPro" id="IPR017850">
    <property type="entry name" value="Alkaline_phosphatase_core_sf"/>
</dbReference>
<feature type="signal peptide" evidence="2">
    <location>
        <begin position="1"/>
        <end position="20"/>
    </location>
</feature>
<comment type="caution">
    <text evidence="3">The sequence shown here is derived from an EMBL/GenBank/DDBJ whole genome shotgun (WGS) entry which is preliminary data.</text>
</comment>
<evidence type="ECO:0000256" key="1">
    <source>
        <dbReference type="SAM" id="MobiDB-lite"/>
    </source>
</evidence>